<sequence length="437" mass="49116">MKTDTAPGPDGFPVAFFKKFWPQVKLGILHILNDFVLGRIDISRLNFGILSLIPKVPAADQITQYRPIALINVIFKIISKAYASRLDPIAHRILSPNQTAFVKGRNILDGPLALLEIIHDLRKRKHNGVLLKLHFEKAYDRVNWDFLGEVLRCKGFNEGYIDRITQLVSGGQTAISINGEVGPFFRGVRQGDPLSPLLFNFIGEALSGILSAATKAGHIHGLAPHLLPGGISHVQYADDTLILIQGSDEDIVNLKFLLMCFENMSGLKINYHKSEVFVLGQRFEERTSIANKLNCKLGTFPFIYLGLPISDRKLTLEQWLFLILTRHGPSNGQCPLCGAPEDASHIFFSCSLAIFAWSVTRQLLGCNWCPANFAQFHAILSSFSGYPRRLLWIMFLAQSWALWNLWSLKCKSRENEGINWMVRELRELYASLKPAST</sequence>
<dbReference type="AlphaFoldDB" id="A0AAD8W9T8"/>
<proteinExistence type="predicted"/>
<evidence type="ECO:0000313" key="3">
    <source>
        <dbReference type="Proteomes" id="UP001231189"/>
    </source>
</evidence>
<comment type="caution">
    <text evidence="2">The sequence shown here is derived from an EMBL/GenBank/DDBJ whole genome shotgun (WGS) entry which is preliminary data.</text>
</comment>
<keyword evidence="3" id="KW-1185">Reference proteome</keyword>
<dbReference type="Proteomes" id="UP001231189">
    <property type="component" value="Unassembled WGS sequence"/>
</dbReference>
<evidence type="ECO:0000313" key="2">
    <source>
        <dbReference type="EMBL" id="KAK1648543.1"/>
    </source>
</evidence>
<dbReference type="PANTHER" id="PTHR19446">
    <property type="entry name" value="REVERSE TRANSCRIPTASES"/>
    <property type="match status" value="1"/>
</dbReference>
<name>A0AAD8W9T8_LOLMU</name>
<feature type="domain" description="Reverse transcriptase" evidence="1">
    <location>
        <begin position="34"/>
        <end position="309"/>
    </location>
</feature>
<dbReference type="CDD" id="cd01650">
    <property type="entry name" value="RT_nLTR_like"/>
    <property type="match status" value="1"/>
</dbReference>
<organism evidence="2 3">
    <name type="scientific">Lolium multiflorum</name>
    <name type="common">Italian ryegrass</name>
    <name type="synonym">Lolium perenne subsp. multiflorum</name>
    <dbReference type="NCBI Taxonomy" id="4521"/>
    <lineage>
        <taxon>Eukaryota</taxon>
        <taxon>Viridiplantae</taxon>
        <taxon>Streptophyta</taxon>
        <taxon>Embryophyta</taxon>
        <taxon>Tracheophyta</taxon>
        <taxon>Spermatophyta</taxon>
        <taxon>Magnoliopsida</taxon>
        <taxon>Liliopsida</taxon>
        <taxon>Poales</taxon>
        <taxon>Poaceae</taxon>
        <taxon>BOP clade</taxon>
        <taxon>Pooideae</taxon>
        <taxon>Poodae</taxon>
        <taxon>Poeae</taxon>
        <taxon>Poeae Chloroplast Group 2 (Poeae type)</taxon>
        <taxon>Loliodinae</taxon>
        <taxon>Loliinae</taxon>
        <taxon>Lolium</taxon>
    </lineage>
</organism>
<dbReference type="SUPFAM" id="SSF56672">
    <property type="entry name" value="DNA/RNA polymerases"/>
    <property type="match status" value="1"/>
</dbReference>
<accession>A0AAD8W9T8</accession>
<dbReference type="InterPro" id="IPR043502">
    <property type="entry name" value="DNA/RNA_pol_sf"/>
</dbReference>
<gene>
    <name evidence="2" type="ORF">QYE76_066348</name>
</gene>
<protein>
    <recommendedName>
        <fullName evidence="1">Reverse transcriptase domain-containing protein</fullName>
    </recommendedName>
</protein>
<dbReference type="Pfam" id="PF00078">
    <property type="entry name" value="RVT_1"/>
    <property type="match status" value="1"/>
</dbReference>
<dbReference type="EMBL" id="JAUUTY010000004">
    <property type="protein sequence ID" value="KAK1648543.1"/>
    <property type="molecule type" value="Genomic_DNA"/>
</dbReference>
<reference evidence="2" key="1">
    <citation type="submission" date="2023-07" db="EMBL/GenBank/DDBJ databases">
        <title>A chromosome-level genome assembly of Lolium multiflorum.</title>
        <authorList>
            <person name="Chen Y."/>
            <person name="Copetti D."/>
            <person name="Kolliker R."/>
            <person name="Studer B."/>
        </authorList>
    </citation>
    <scope>NUCLEOTIDE SEQUENCE</scope>
    <source>
        <strain evidence="2">02402/16</strain>
        <tissue evidence="2">Leaf</tissue>
    </source>
</reference>
<evidence type="ECO:0000259" key="1">
    <source>
        <dbReference type="PROSITE" id="PS50878"/>
    </source>
</evidence>
<dbReference type="InterPro" id="IPR000477">
    <property type="entry name" value="RT_dom"/>
</dbReference>
<dbReference type="PROSITE" id="PS50878">
    <property type="entry name" value="RT_POL"/>
    <property type="match status" value="1"/>
</dbReference>